<dbReference type="Gene3D" id="2.50.20.10">
    <property type="entry name" value="Lipoprotein localisation LolA/LolB/LppX"/>
    <property type="match status" value="1"/>
</dbReference>
<dbReference type="Proteomes" id="UP000318199">
    <property type="component" value="Unassembled WGS sequence"/>
</dbReference>
<evidence type="ECO:0000256" key="3">
    <source>
        <dbReference type="ARBA" id="ARBA00022729"/>
    </source>
</evidence>
<dbReference type="InterPro" id="IPR005588">
    <property type="entry name" value="MucB_RseB"/>
</dbReference>
<evidence type="ECO:0000259" key="7">
    <source>
        <dbReference type="Pfam" id="PF17188"/>
    </source>
</evidence>
<keyword evidence="4" id="KW-0574">Periplasm</keyword>
<dbReference type="GO" id="GO:0045152">
    <property type="term" value="F:antisigma factor binding"/>
    <property type="evidence" value="ECO:0007669"/>
    <property type="project" value="TreeGrafter"/>
</dbReference>
<dbReference type="Gene3D" id="3.30.200.100">
    <property type="entry name" value="MucB/RseB, C-terminal domain"/>
    <property type="match status" value="1"/>
</dbReference>
<evidence type="ECO:0000256" key="5">
    <source>
        <dbReference type="SAM" id="SignalP"/>
    </source>
</evidence>
<dbReference type="PIRSF" id="PIRSF005427">
    <property type="entry name" value="RseB"/>
    <property type="match status" value="1"/>
</dbReference>
<dbReference type="InterPro" id="IPR033436">
    <property type="entry name" value="MucB/RseB_C"/>
</dbReference>
<dbReference type="InterPro" id="IPR033434">
    <property type="entry name" value="MucB/RseB_N"/>
</dbReference>
<organism evidence="8 9">
    <name type="scientific">Caenimonas sedimenti</name>
    <dbReference type="NCBI Taxonomy" id="2596921"/>
    <lineage>
        <taxon>Bacteria</taxon>
        <taxon>Pseudomonadati</taxon>
        <taxon>Pseudomonadota</taxon>
        <taxon>Betaproteobacteria</taxon>
        <taxon>Burkholderiales</taxon>
        <taxon>Comamonadaceae</taxon>
        <taxon>Caenimonas</taxon>
    </lineage>
</organism>
<feature type="domain" description="MucB/RseB N-terminal" evidence="6">
    <location>
        <begin position="59"/>
        <end position="236"/>
    </location>
</feature>
<proteinExistence type="inferred from homology"/>
<comment type="caution">
    <text evidence="8">The sequence shown here is derived from an EMBL/GenBank/DDBJ whole genome shotgun (WGS) entry which is preliminary data.</text>
</comment>
<evidence type="ECO:0000256" key="4">
    <source>
        <dbReference type="ARBA" id="ARBA00022764"/>
    </source>
</evidence>
<dbReference type="AlphaFoldDB" id="A0A562ZL81"/>
<evidence type="ECO:0000259" key="6">
    <source>
        <dbReference type="Pfam" id="PF03888"/>
    </source>
</evidence>
<dbReference type="PANTHER" id="PTHR38782:SF1">
    <property type="entry name" value="SIGMA-E FACTOR REGULATORY PROTEIN RSEB"/>
    <property type="match status" value="1"/>
</dbReference>
<feature type="signal peptide" evidence="5">
    <location>
        <begin position="1"/>
        <end position="25"/>
    </location>
</feature>
<keyword evidence="3 5" id="KW-0732">Signal</keyword>
<dbReference type="CDD" id="cd16327">
    <property type="entry name" value="RseB"/>
    <property type="match status" value="1"/>
</dbReference>
<evidence type="ECO:0000256" key="1">
    <source>
        <dbReference type="ARBA" id="ARBA00004418"/>
    </source>
</evidence>
<feature type="domain" description="MucB/RseB C-terminal" evidence="7">
    <location>
        <begin position="255"/>
        <end position="345"/>
    </location>
</feature>
<evidence type="ECO:0000256" key="2">
    <source>
        <dbReference type="ARBA" id="ARBA00008150"/>
    </source>
</evidence>
<comment type="similarity">
    <text evidence="2">Belongs to the RseB family.</text>
</comment>
<name>A0A562ZL81_9BURK</name>
<dbReference type="Pfam" id="PF17188">
    <property type="entry name" value="MucB_RseB_C"/>
    <property type="match status" value="1"/>
</dbReference>
<dbReference type="Pfam" id="PF03888">
    <property type="entry name" value="MucB_RseB"/>
    <property type="match status" value="1"/>
</dbReference>
<evidence type="ECO:0000313" key="9">
    <source>
        <dbReference type="Proteomes" id="UP000318199"/>
    </source>
</evidence>
<gene>
    <name evidence="8" type="ORF">FN976_21305</name>
</gene>
<dbReference type="InterPro" id="IPR038484">
    <property type="entry name" value="MucB/RseB_C_sf"/>
</dbReference>
<keyword evidence="9" id="KW-1185">Reference proteome</keyword>
<protein>
    <submittedName>
        <fullName evidence="8">Transcriptional regulator</fullName>
    </submittedName>
</protein>
<sequence length="350" mass="38881">MPHAAPGRTLTHCLRALLGAWAATAVGLAAAQAVMGPTGAPTRSVEKEIRADNKPERSVREWLVRMHEASRLRSYAGTFVVSSNFGGMSSSRIWHACDGQQQMERVESLTGAPRSTFRRNNEVLTFLPESRTVLTDRRESLGLFPDLLKSDETAIAEFYSARRTGGDRVAGFEADVVQLAPKDNLRFGYRIWSERKTGLVVKLQTLDREGNVLEQAAFSELQLDVPVRMDKLAQMMNVPEGWRVEKSDAVKTTPAAEGWAMKSAVAGFKPMSCYKRPAQGVLQWIFSDGLASVSLFVETYDPKRHFHESVAASGATHTLTRRMQEWWLTAVGEVPPATLKAFSLSLERRK</sequence>
<dbReference type="RefSeq" id="WP_145895086.1">
    <property type="nucleotide sequence ID" value="NZ_VOBQ01000017.1"/>
</dbReference>
<comment type="subcellular location">
    <subcellularLocation>
        <location evidence="1">Periplasm</location>
    </subcellularLocation>
</comment>
<dbReference type="EMBL" id="VOBQ01000017">
    <property type="protein sequence ID" value="TWO68934.1"/>
    <property type="molecule type" value="Genomic_DNA"/>
</dbReference>
<dbReference type="GO" id="GO:0032885">
    <property type="term" value="P:regulation of polysaccharide biosynthetic process"/>
    <property type="evidence" value="ECO:0007669"/>
    <property type="project" value="TreeGrafter"/>
</dbReference>
<dbReference type="PANTHER" id="PTHR38782">
    <property type="match status" value="1"/>
</dbReference>
<feature type="chain" id="PRO_5021980374" evidence="5">
    <location>
        <begin position="26"/>
        <end position="350"/>
    </location>
</feature>
<dbReference type="OrthoDB" id="7067274at2"/>
<dbReference type="GO" id="GO:0030288">
    <property type="term" value="C:outer membrane-bounded periplasmic space"/>
    <property type="evidence" value="ECO:0007669"/>
    <property type="project" value="TreeGrafter"/>
</dbReference>
<reference evidence="8 9" key="1">
    <citation type="submission" date="2019-07" db="EMBL/GenBank/DDBJ databases">
        <title>Caenimonas sedimenti sp. nov., isolated from activated sludge.</title>
        <authorList>
            <person name="Xu J."/>
        </authorList>
    </citation>
    <scope>NUCLEOTIDE SEQUENCE [LARGE SCALE GENOMIC DNA]</scope>
    <source>
        <strain evidence="8 9">HX-9-20</strain>
    </source>
</reference>
<evidence type="ECO:0000313" key="8">
    <source>
        <dbReference type="EMBL" id="TWO68934.1"/>
    </source>
</evidence>
<accession>A0A562ZL81</accession>